<keyword evidence="3" id="KW-1185">Reference proteome</keyword>
<comment type="caution">
    <text evidence="2">The sequence shown here is derived from an EMBL/GenBank/DDBJ whole genome shotgun (WGS) entry which is preliminary data.</text>
</comment>
<proteinExistence type="predicted"/>
<organism evidence="2 3">
    <name type="scientific">Planosporangium flavigriseum</name>
    <dbReference type="NCBI Taxonomy" id="373681"/>
    <lineage>
        <taxon>Bacteria</taxon>
        <taxon>Bacillati</taxon>
        <taxon>Actinomycetota</taxon>
        <taxon>Actinomycetes</taxon>
        <taxon>Micromonosporales</taxon>
        <taxon>Micromonosporaceae</taxon>
        <taxon>Planosporangium</taxon>
    </lineage>
</organism>
<dbReference type="EMBL" id="BONU01000013">
    <property type="protein sequence ID" value="GIG73933.1"/>
    <property type="molecule type" value="Genomic_DNA"/>
</dbReference>
<feature type="region of interest" description="Disordered" evidence="1">
    <location>
        <begin position="1"/>
        <end position="21"/>
    </location>
</feature>
<evidence type="ECO:0000313" key="2">
    <source>
        <dbReference type="EMBL" id="GIG73933.1"/>
    </source>
</evidence>
<dbReference type="AlphaFoldDB" id="A0A8J3LNW8"/>
<protein>
    <submittedName>
        <fullName evidence="2">Uncharacterized protein</fullName>
    </submittedName>
</protein>
<dbReference type="Proteomes" id="UP000653674">
    <property type="component" value="Unassembled WGS sequence"/>
</dbReference>
<dbReference type="RefSeq" id="WP_168079132.1">
    <property type="nucleotide sequence ID" value="NZ_BAAAQJ010000020.1"/>
</dbReference>
<gene>
    <name evidence="2" type="ORF">Pfl04_23370</name>
</gene>
<accession>A0A8J3LNW8</accession>
<sequence>MSAPIFPESGGDGPNEVGPSVEPFVVDHHLVNKIKAQAIIDAGYCREQDGQVYSDEMQLKVAMLEAMINQHVAKGQRDLAKRAITKFELYAEMLPNAPGVESLPRTPEEAAAQDQLKKTLWSWLNAGTTGYVQVRVAELGYVLCEAPVSRTKVNEETGRREPTTETGRFLTTNRQLILNHYTTPAGTRFLAAARKLDAQLGLVTARRPELAEPIEKQLSVVLRQALESIRHADVRQAAALTRDHTDDAEQA</sequence>
<evidence type="ECO:0000256" key="1">
    <source>
        <dbReference type="SAM" id="MobiDB-lite"/>
    </source>
</evidence>
<reference evidence="2" key="1">
    <citation type="submission" date="2021-01" db="EMBL/GenBank/DDBJ databases">
        <title>Whole genome shotgun sequence of Planosporangium flavigriseum NBRC 105377.</title>
        <authorList>
            <person name="Komaki H."/>
            <person name="Tamura T."/>
        </authorList>
    </citation>
    <scope>NUCLEOTIDE SEQUENCE</scope>
    <source>
        <strain evidence="2">NBRC 105377</strain>
    </source>
</reference>
<evidence type="ECO:0000313" key="3">
    <source>
        <dbReference type="Proteomes" id="UP000653674"/>
    </source>
</evidence>
<name>A0A8J3LNW8_9ACTN</name>